<protein>
    <submittedName>
        <fullName evidence="2">Uncharacterized protein</fullName>
    </submittedName>
</protein>
<evidence type="ECO:0000313" key="4">
    <source>
        <dbReference type="Proteomes" id="UP000663856"/>
    </source>
</evidence>
<dbReference type="SUPFAM" id="SSF48403">
    <property type="entry name" value="Ankyrin repeat"/>
    <property type="match status" value="1"/>
</dbReference>
<name>A0A816SW83_9BILA</name>
<dbReference type="EMBL" id="CAJOBG010001034">
    <property type="protein sequence ID" value="CAF3887368.1"/>
    <property type="molecule type" value="Genomic_DNA"/>
</dbReference>
<reference evidence="2" key="1">
    <citation type="submission" date="2021-02" db="EMBL/GenBank/DDBJ databases">
        <authorList>
            <person name="Nowell W R."/>
        </authorList>
    </citation>
    <scope>NUCLEOTIDE SEQUENCE</scope>
</reference>
<feature type="region of interest" description="Disordered" evidence="1">
    <location>
        <begin position="1"/>
        <end position="39"/>
    </location>
</feature>
<accession>A0A816SW83</accession>
<dbReference type="Proteomes" id="UP000663866">
    <property type="component" value="Unassembled WGS sequence"/>
</dbReference>
<dbReference type="SMART" id="SM00248">
    <property type="entry name" value="ANK"/>
    <property type="match status" value="4"/>
</dbReference>
<comment type="caution">
    <text evidence="2">The sequence shown here is derived from an EMBL/GenBank/DDBJ whole genome shotgun (WGS) entry which is preliminary data.</text>
</comment>
<proteinExistence type="predicted"/>
<dbReference type="InterPro" id="IPR036770">
    <property type="entry name" value="Ankyrin_rpt-contain_sf"/>
</dbReference>
<evidence type="ECO:0000313" key="3">
    <source>
        <dbReference type="EMBL" id="CAF3887368.1"/>
    </source>
</evidence>
<dbReference type="Proteomes" id="UP000663856">
    <property type="component" value="Unassembled WGS sequence"/>
</dbReference>
<dbReference type="AlphaFoldDB" id="A0A816SW83"/>
<dbReference type="EMBL" id="CAJNRF010007505">
    <property type="protein sequence ID" value="CAF2091949.1"/>
    <property type="molecule type" value="Genomic_DNA"/>
</dbReference>
<evidence type="ECO:0000256" key="1">
    <source>
        <dbReference type="SAM" id="MobiDB-lite"/>
    </source>
</evidence>
<dbReference type="Gene3D" id="1.25.40.20">
    <property type="entry name" value="Ankyrin repeat-containing domain"/>
    <property type="match status" value="1"/>
</dbReference>
<evidence type="ECO:0000313" key="2">
    <source>
        <dbReference type="EMBL" id="CAF2091949.1"/>
    </source>
</evidence>
<dbReference type="InterPro" id="IPR002110">
    <property type="entry name" value="Ankyrin_rpt"/>
</dbReference>
<gene>
    <name evidence="3" type="ORF">OVN521_LOCUS8792</name>
    <name evidence="2" type="ORF">WKI299_LOCUS18308</name>
</gene>
<evidence type="ECO:0000313" key="5">
    <source>
        <dbReference type="Proteomes" id="UP000663866"/>
    </source>
</evidence>
<feature type="compositionally biased region" description="Polar residues" evidence="1">
    <location>
        <begin position="26"/>
        <end position="38"/>
    </location>
</feature>
<sequence length="576" mass="67865">MGSNNGKQDGSKENNKRRTTFRRILQASSRQPKGTSRPVSYAGINQYYEEHHHHNSTRPMSMINVVPFGNLERRISNHNHNITANEIEADVKPILRSSSQSITTNEFSEQTSSTNEDDIERTMTNNSIRFDENDWKSYIPLTLEQVKSITILKDLIYERINPELIHILNRLTQIQNVDEHERFLNWFFNEIEYCLDSIDDDGSYCHKPLLLCSIEQDRFDCTKYLLEHHLLPSKLDINTINEQGRHCLLMLSHKNGPVDLIKYLLKHHLSCLDTNKIDLNSYSSLHHACRHFNLSLCEILLPYTNKQTLQIENSELHTPLDYWLECLCSLKKLKPTHIQYNIDDLRLNHILDNSTDYHGNIYFLQAIIDRGGQLTKFPLRYIRSILPQLSFEQKLYYVDHHVNICCILYKNRLSTLMHNYDEFKTSVQASEILTELIFSLGTVQVEIQNRLAENACSQLEQALEIKQNELLQSTLRALYGKFFRLFECIYNNPDVNVKNFHFEHIFRHVWIYWKEPVNAFIQQSKGKSVSLKAICRKKLFQRIMNYPNDIQNLPINSFLKQYIAFNNQFFVVQRKF</sequence>
<keyword evidence="5" id="KW-1185">Reference proteome</keyword>
<organism evidence="2 4">
    <name type="scientific">Rotaria magnacalcarata</name>
    <dbReference type="NCBI Taxonomy" id="392030"/>
    <lineage>
        <taxon>Eukaryota</taxon>
        <taxon>Metazoa</taxon>
        <taxon>Spiralia</taxon>
        <taxon>Gnathifera</taxon>
        <taxon>Rotifera</taxon>
        <taxon>Eurotatoria</taxon>
        <taxon>Bdelloidea</taxon>
        <taxon>Philodinida</taxon>
        <taxon>Philodinidae</taxon>
        <taxon>Rotaria</taxon>
    </lineage>
</organism>
<dbReference type="Pfam" id="PF12796">
    <property type="entry name" value="Ank_2"/>
    <property type="match status" value="1"/>
</dbReference>